<dbReference type="Gene3D" id="3.20.20.70">
    <property type="entry name" value="Aldolase class I"/>
    <property type="match status" value="1"/>
</dbReference>
<dbReference type="SUPFAM" id="SSF51445">
    <property type="entry name" value="(Trans)glycosidases"/>
    <property type="match status" value="1"/>
</dbReference>
<proteinExistence type="predicted"/>
<dbReference type="InterPro" id="IPR013780">
    <property type="entry name" value="Glyco_hydro_b"/>
</dbReference>
<dbReference type="Pfam" id="PF14509">
    <property type="entry name" value="GH97_C"/>
    <property type="match status" value="1"/>
</dbReference>
<evidence type="ECO:0000256" key="3">
    <source>
        <dbReference type="SAM" id="SignalP"/>
    </source>
</evidence>
<dbReference type="Proteomes" id="UP000533598">
    <property type="component" value="Unassembled WGS sequence"/>
</dbReference>
<dbReference type="InterPro" id="IPR029483">
    <property type="entry name" value="GH97_C"/>
</dbReference>
<gene>
    <name evidence="7" type="ORF">HNR67_001689</name>
</gene>
<dbReference type="InterPro" id="IPR029486">
    <property type="entry name" value="GH97_N"/>
</dbReference>
<accession>A0A7W7C936</accession>
<dbReference type="InterPro" id="IPR017853">
    <property type="entry name" value="GH"/>
</dbReference>
<dbReference type="InterPro" id="IPR052720">
    <property type="entry name" value="Glycosyl_hydrolase_97"/>
</dbReference>
<evidence type="ECO:0000259" key="5">
    <source>
        <dbReference type="Pfam" id="PF14508"/>
    </source>
</evidence>
<feature type="domain" description="Glycosyl-hydrolase 97 N-terminal" evidence="5">
    <location>
        <begin position="62"/>
        <end position="290"/>
    </location>
</feature>
<reference evidence="7 8" key="1">
    <citation type="submission" date="2020-08" db="EMBL/GenBank/DDBJ databases">
        <title>Sequencing the genomes of 1000 actinobacteria strains.</title>
        <authorList>
            <person name="Klenk H.-P."/>
        </authorList>
    </citation>
    <scope>NUCLEOTIDE SEQUENCE [LARGE SCALE GENOMIC DNA]</scope>
    <source>
        <strain evidence="7 8">DSM 44230</strain>
    </source>
</reference>
<keyword evidence="1" id="KW-0378">Hydrolase</keyword>
<comment type="caution">
    <text evidence="7">The sequence shown here is derived from an EMBL/GenBank/DDBJ whole genome shotgun (WGS) entry which is preliminary data.</text>
</comment>
<dbReference type="PANTHER" id="PTHR35803:SF2">
    <property type="entry name" value="RETAINING ALPHA-GALACTOSIDASE"/>
    <property type="match status" value="1"/>
</dbReference>
<evidence type="ECO:0000313" key="8">
    <source>
        <dbReference type="Proteomes" id="UP000533598"/>
    </source>
</evidence>
<dbReference type="Pfam" id="PF14508">
    <property type="entry name" value="GH97_N"/>
    <property type="match status" value="1"/>
</dbReference>
<keyword evidence="8" id="KW-1185">Reference proteome</keyword>
<evidence type="ECO:0000259" key="6">
    <source>
        <dbReference type="Pfam" id="PF14509"/>
    </source>
</evidence>
<evidence type="ECO:0000256" key="1">
    <source>
        <dbReference type="ARBA" id="ARBA00022801"/>
    </source>
</evidence>
<evidence type="ECO:0000256" key="2">
    <source>
        <dbReference type="ARBA" id="ARBA00023295"/>
    </source>
</evidence>
<name>A0A7W7C936_9PSEU</name>
<keyword evidence="2" id="KW-0326">Glycosidase</keyword>
<evidence type="ECO:0000259" key="4">
    <source>
        <dbReference type="Pfam" id="PF10566"/>
    </source>
</evidence>
<feature type="domain" description="Glycosyl-hydrolase 97 catalytic" evidence="4">
    <location>
        <begin position="318"/>
        <end position="443"/>
    </location>
</feature>
<dbReference type="Pfam" id="PF10566">
    <property type="entry name" value="Glyco_hydro_97"/>
    <property type="match status" value="1"/>
</dbReference>
<dbReference type="EMBL" id="JACHMH010000001">
    <property type="protein sequence ID" value="MBB4675571.1"/>
    <property type="molecule type" value="Genomic_DNA"/>
</dbReference>
<dbReference type="Gene3D" id="2.70.98.10">
    <property type="match status" value="1"/>
</dbReference>
<dbReference type="InterPro" id="IPR014718">
    <property type="entry name" value="GH-type_carb-bd"/>
</dbReference>
<evidence type="ECO:0008006" key="9">
    <source>
        <dbReference type="Google" id="ProtNLM"/>
    </source>
</evidence>
<dbReference type="GO" id="GO:0016798">
    <property type="term" value="F:hydrolase activity, acting on glycosyl bonds"/>
    <property type="evidence" value="ECO:0007669"/>
    <property type="project" value="UniProtKB-KW"/>
</dbReference>
<evidence type="ECO:0000313" key="7">
    <source>
        <dbReference type="EMBL" id="MBB4675571.1"/>
    </source>
</evidence>
<dbReference type="Gene3D" id="2.60.40.1180">
    <property type="entry name" value="Golgi alpha-mannosidase II"/>
    <property type="match status" value="1"/>
</dbReference>
<dbReference type="InterPro" id="IPR013785">
    <property type="entry name" value="Aldolase_TIM"/>
</dbReference>
<protein>
    <recommendedName>
        <fullName evidence="9">Alpha-glucosidase</fullName>
    </recommendedName>
</protein>
<organism evidence="7 8">
    <name type="scientific">Crossiella cryophila</name>
    <dbReference type="NCBI Taxonomy" id="43355"/>
    <lineage>
        <taxon>Bacteria</taxon>
        <taxon>Bacillati</taxon>
        <taxon>Actinomycetota</taxon>
        <taxon>Actinomycetes</taxon>
        <taxon>Pseudonocardiales</taxon>
        <taxon>Pseudonocardiaceae</taxon>
        <taxon>Crossiella</taxon>
    </lineage>
</organism>
<feature type="signal peptide" evidence="3">
    <location>
        <begin position="1"/>
        <end position="36"/>
    </location>
</feature>
<dbReference type="PANTHER" id="PTHR35803">
    <property type="entry name" value="GLUCAN 1,4-ALPHA-GLUCOSIDASE SUSB-RELATED"/>
    <property type="match status" value="1"/>
</dbReference>
<dbReference type="AlphaFoldDB" id="A0A7W7C936"/>
<feature type="domain" description="Glycosyl-hydrolase 97 C-terminal oligomerisation" evidence="6">
    <location>
        <begin position="531"/>
        <end position="621"/>
    </location>
</feature>
<keyword evidence="3" id="KW-0732">Signal</keyword>
<feature type="chain" id="PRO_5031423649" description="Alpha-glucosidase" evidence="3">
    <location>
        <begin position="37"/>
        <end position="625"/>
    </location>
</feature>
<sequence>MRRQSPHRSGARVALVCVLAGSAVTLSLPAIGSASAATNWQLTAPGARSVPGAAATPSAELDLGQDGRLKLTVRRGETTVLEPSALGVETAHADFTSGLRFTGISQRAVHEKYTTTVGKRREHSTDAAETTLRFIKDGQRIDVVVRVSADGVAYRYVLSGPKWVTVVGEASEFAVPAAADSFLLPFDNGRGDYESAHKHSSVAQAEATEYGYPSLFKVGDSWLLLAESDVDGRYGGSRVRLDPADRRFKLVLPDPAEVSNGPLATPWRTLVVGDLATVTESDLITDLAPPSKIADTSWIKPGVAAWSWWALGTGDLNLQKRYVDYASKQGWEYNLVDSGWADAWIPDLVAYSKARNVDTWLWVRWQTIDTPSELERLFKRYQDWGVVGLKIDFVESDGQDRMRWYDMVFAAAAKYKLMLNFHGAPIPRGTERTWPHVMTVEAVKGAEGTKPRPGREPFPIEHYLTLPFTRNLTGSMDFTPVTFSGVRPNSDAGELALSVVFESGVQHFADSPENYAKQPLAEELLRSVPAAWDETKLVDGDPGKHAVFARRAGAEWYVGAALAGPGRNVDAALSFLPAGEWTADIYGDGPEGKIVRTSQRVSRDSTLSVPVAKNGGYVVRLRPAG</sequence>
<dbReference type="GO" id="GO:0030246">
    <property type="term" value="F:carbohydrate binding"/>
    <property type="evidence" value="ECO:0007669"/>
    <property type="project" value="InterPro"/>
</dbReference>
<dbReference type="InterPro" id="IPR019563">
    <property type="entry name" value="GH97_catalytic"/>
</dbReference>
<dbReference type="RefSeq" id="WP_185001529.1">
    <property type="nucleotide sequence ID" value="NZ_BAAAUI010000040.1"/>
</dbReference>